<dbReference type="Proteomes" id="UP001165740">
    <property type="component" value="Chromosome 1"/>
</dbReference>
<dbReference type="GO" id="GO:0007165">
    <property type="term" value="P:signal transduction"/>
    <property type="evidence" value="ECO:0007669"/>
    <property type="project" value="InterPro"/>
</dbReference>
<dbReference type="OrthoDB" id="6286837at2759"/>
<dbReference type="GeneID" id="106070508"/>
<accession>A0A9W3AMI8</accession>
<sequence length="606" mass="71451">MDTLLLNKRCFDSVSMTKLAMPPATTLNFYRKRQTFAALASERPQSLQSVYTIVREVVSSVETRLLNLETSYYEPNGKMEAEIKQWQIPLQLLLRPARQSGLHSLGQLNELAERQLDPTDVLTIDEHSLNLIQSLVNKALKATRVGFSESIFFVEKLLEYMSRYCLSFSPLDGDAYLETATNYEKQRRDLANAIRRNLQNITLMADKFEKETLHVQHFDISMKEMAERLRIDHSPIAIMFPTACQNLRNACKGLLMWVEADMTYSQYLRYDITELEKKKEMQMKFYRDSQLKASGQEFNVKSLQKIVSECDEEMKKLKPKEVTLQEEEKKLREENKDVLEDLTIKEYRKMEMKINGLPGDRESQENYERLQSEIIELKVRKPAIERRVADLEKQRTFIHGRESFKLQKETELKLGLQELRQWRRVARKAEVELQRIESCLAKLKEIHLLKTSDETLKKIFHNLPVYSRNTRSWKKTKDRLQRLCHLVAQKVEGDWVRLYRSLPFFPPRGEETTTADIGEIMSRFMRNTEEQANQALTRWRRMHIRASIDDLKTALTAIKRTDIIERFERRTATTISREKTMSAKIQKVVHFPKLPPSRKKQHYLQF</sequence>
<dbReference type="PROSITE" id="PS50017">
    <property type="entry name" value="DEATH_DOMAIN"/>
    <property type="match status" value="1"/>
</dbReference>
<keyword evidence="3" id="KW-1185">Reference proteome</keyword>
<dbReference type="RefSeq" id="XP_055888318.1">
    <property type="nucleotide sequence ID" value="XM_056032343.1"/>
</dbReference>
<protein>
    <submittedName>
        <fullName evidence="4">Uncharacterized protein LOC106070508 isoform X1</fullName>
    </submittedName>
</protein>
<dbReference type="Gene3D" id="1.10.533.10">
    <property type="entry name" value="Death Domain, Fas"/>
    <property type="match status" value="1"/>
</dbReference>
<reference evidence="4" key="1">
    <citation type="submission" date="2025-08" db="UniProtKB">
        <authorList>
            <consortium name="RefSeq"/>
        </authorList>
    </citation>
    <scope>IDENTIFICATION</scope>
</reference>
<evidence type="ECO:0000259" key="2">
    <source>
        <dbReference type="PROSITE" id="PS50017"/>
    </source>
</evidence>
<dbReference type="Pfam" id="PF00531">
    <property type="entry name" value="Death"/>
    <property type="match status" value="1"/>
</dbReference>
<dbReference type="AlphaFoldDB" id="A0A9W3AMI8"/>
<dbReference type="SUPFAM" id="SSF47986">
    <property type="entry name" value="DEATH domain"/>
    <property type="match status" value="1"/>
</dbReference>
<keyword evidence="1" id="KW-0175">Coiled coil</keyword>
<dbReference type="InterPro" id="IPR011029">
    <property type="entry name" value="DEATH-like_dom_sf"/>
</dbReference>
<proteinExistence type="predicted"/>
<feature type="domain" description="Death" evidence="2">
    <location>
        <begin position="494"/>
        <end position="571"/>
    </location>
</feature>
<evidence type="ECO:0000313" key="3">
    <source>
        <dbReference type="Proteomes" id="UP001165740"/>
    </source>
</evidence>
<dbReference type="OMA" id="CEVELGR"/>
<gene>
    <name evidence="4" type="primary">LOC106070508</name>
</gene>
<organism evidence="3 4">
    <name type="scientific">Biomphalaria glabrata</name>
    <name type="common">Bloodfluke planorb</name>
    <name type="synonym">Freshwater snail</name>
    <dbReference type="NCBI Taxonomy" id="6526"/>
    <lineage>
        <taxon>Eukaryota</taxon>
        <taxon>Metazoa</taxon>
        <taxon>Spiralia</taxon>
        <taxon>Lophotrochozoa</taxon>
        <taxon>Mollusca</taxon>
        <taxon>Gastropoda</taxon>
        <taxon>Heterobranchia</taxon>
        <taxon>Euthyneura</taxon>
        <taxon>Panpulmonata</taxon>
        <taxon>Hygrophila</taxon>
        <taxon>Lymnaeoidea</taxon>
        <taxon>Planorbidae</taxon>
        <taxon>Biomphalaria</taxon>
    </lineage>
</organism>
<dbReference type="InterPro" id="IPR000488">
    <property type="entry name" value="Death_dom"/>
</dbReference>
<name>A0A9W3AMI8_BIOGL</name>
<dbReference type="CDD" id="cd01670">
    <property type="entry name" value="Death"/>
    <property type="match status" value="1"/>
</dbReference>
<evidence type="ECO:0000256" key="1">
    <source>
        <dbReference type="SAM" id="Coils"/>
    </source>
</evidence>
<feature type="coiled-coil region" evidence="1">
    <location>
        <begin position="321"/>
        <end position="394"/>
    </location>
</feature>
<evidence type="ECO:0000313" key="4">
    <source>
        <dbReference type="RefSeq" id="XP_055888318.1"/>
    </source>
</evidence>